<feature type="transmembrane region" description="Helical" evidence="5">
    <location>
        <begin position="125"/>
        <end position="146"/>
    </location>
</feature>
<feature type="transmembrane region" description="Helical" evidence="5">
    <location>
        <begin position="61"/>
        <end position="81"/>
    </location>
</feature>
<feature type="transmembrane region" description="Helical" evidence="5">
    <location>
        <begin position="345"/>
        <end position="364"/>
    </location>
</feature>
<feature type="transmembrane region" description="Helical" evidence="5">
    <location>
        <begin position="36"/>
        <end position="54"/>
    </location>
</feature>
<feature type="transmembrane region" description="Helical" evidence="5">
    <location>
        <begin position="281"/>
        <end position="306"/>
    </location>
</feature>
<evidence type="ECO:0000256" key="5">
    <source>
        <dbReference type="SAM" id="Phobius"/>
    </source>
</evidence>
<feature type="transmembrane region" description="Helical" evidence="5">
    <location>
        <begin position="195"/>
        <end position="220"/>
    </location>
</feature>
<dbReference type="Proteomes" id="UP000646738">
    <property type="component" value="Unassembled WGS sequence"/>
</dbReference>
<evidence type="ECO:0000256" key="1">
    <source>
        <dbReference type="ARBA" id="ARBA00004651"/>
    </source>
</evidence>
<dbReference type="InterPro" id="IPR052714">
    <property type="entry name" value="MFS_Exporter"/>
</dbReference>
<accession>A0ABQ3RB04</accession>
<evidence type="ECO:0000256" key="2">
    <source>
        <dbReference type="ARBA" id="ARBA00022692"/>
    </source>
</evidence>
<comment type="caution">
    <text evidence="7">The sequence shown here is derived from an EMBL/GenBank/DDBJ whole genome shotgun (WGS) entry which is preliminary data.</text>
</comment>
<dbReference type="PANTHER" id="PTHR23531:SF1">
    <property type="entry name" value="QUINOLENE RESISTANCE PROTEIN NORA"/>
    <property type="match status" value="1"/>
</dbReference>
<dbReference type="InterPro" id="IPR011701">
    <property type="entry name" value="MFS"/>
</dbReference>
<evidence type="ECO:0000313" key="7">
    <source>
        <dbReference type="EMBL" id="GHI52997.1"/>
    </source>
</evidence>
<evidence type="ECO:0000259" key="6">
    <source>
        <dbReference type="PROSITE" id="PS50850"/>
    </source>
</evidence>
<feature type="transmembrane region" description="Helical" evidence="5">
    <location>
        <begin position="152"/>
        <end position="174"/>
    </location>
</feature>
<evidence type="ECO:0000256" key="4">
    <source>
        <dbReference type="ARBA" id="ARBA00023136"/>
    </source>
</evidence>
<dbReference type="EMBL" id="BNEA01000015">
    <property type="protein sequence ID" value="GHI52997.1"/>
    <property type="molecule type" value="Genomic_DNA"/>
</dbReference>
<dbReference type="SUPFAM" id="SSF103473">
    <property type="entry name" value="MFS general substrate transporter"/>
    <property type="match status" value="1"/>
</dbReference>
<gene>
    <name evidence="7" type="ORF">Srubr_28430</name>
</gene>
<dbReference type="Gene3D" id="1.20.1250.20">
    <property type="entry name" value="MFS general substrate transporter like domains"/>
    <property type="match status" value="1"/>
</dbReference>
<feature type="transmembrane region" description="Helical" evidence="5">
    <location>
        <begin position="318"/>
        <end position="339"/>
    </location>
</feature>
<dbReference type="Pfam" id="PF07690">
    <property type="entry name" value="MFS_1"/>
    <property type="match status" value="1"/>
</dbReference>
<organism evidence="7 8">
    <name type="scientific">Streptomyces rubradiris</name>
    <name type="common">Streptomyces achromogenes subsp. rubradiris</name>
    <dbReference type="NCBI Taxonomy" id="285531"/>
    <lineage>
        <taxon>Bacteria</taxon>
        <taxon>Bacillati</taxon>
        <taxon>Actinomycetota</taxon>
        <taxon>Actinomycetes</taxon>
        <taxon>Kitasatosporales</taxon>
        <taxon>Streptomycetaceae</taxon>
        <taxon>Streptomyces</taxon>
    </lineage>
</organism>
<keyword evidence="8" id="KW-1185">Reference proteome</keyword>
<evidence type="ECO:0000256" key="3">
    <source>
        <dbReference type="ARBA" id="ARBA00022989"/>
    </source>
</evidence>
<dbReference type="InterPro" id="IPR036259">
    <property type="entry name" value="MFS_trans_sf"/>
</dbReference>
<keyword evidence="4 5" id="KW-0472">Membrane</keyword>
<proteinExistence type="predicted"/>
<dbReference type="RefSeq" id="WP_268257587.1">
    <property type="nucleotide sequence ID" value="NZ_JBEPEE010000003.1"/>
</dbReference>
<feature type="transmembrane region" description="Helical" evidence="5">
    <location>
        <begin position="87"/>
        <end position="113"/>
    </location>
</feature>
<feature type="domain" description="Major facilitator superfamily (MFS) profile" evidence="6">
    <location>
        <begin position="1"/>
        <end position="371"/>
    </location>
</feature>
<dbReference type="InterPro" id="IPR020846">
    <property type="entry name" value="MFS_dom"/>
</dbReference>
<feature type="transmembrane region" description="Helical" evidence="5">
    <location>
        <begin position="258"/>
        <end position="275"/>
    </location>
</feature>
<evidence type="ECO:0000313" key="8">
    <source>
        <dbReference type="Proteomes" id="UP000646738"/>
    </source>
</evidence>
<comment type="subcellular location">
    <subcellularLocation>
        <location evidence="1">Cell membrane</location>
        <topology evidence="1">Multi-pass membrane protein</topology>
    </subcellularLocation>
</comment>
<dbReference type="PROSITE" id="PS50850">
    <property type="entry name" value="MFS"/>
    <property type="match status" value="1"/>
</dbReference>
<sequence>MIGLLLCTVSGFIGFNLLLSTVPEYASQTSGRTAAAGIVTGTLMAATVAVQPAVPRLLARLGYRTAMITSMVLLGAPALVLGVSDQFATTVICSVLRGLGFGVFVVAGSAAVAELSPPGRRSQGVGWYGVATGLGGMVGTPFGVLLAHEFGYGPLFAAGAAAPAVGVLGALAVTAPRPAPVVRPRVLAGTTRATILRPLLLLTTGTMASGAVVTFLPLAAPRQPVWLTPLALLLVQSGLTGSRYLSGRLGDRFGDQRLLLPATLMTAVGVLGGMLTDTTAALLPLMAVFGMGVGATQNATLALMLHRAGRAELSVASARWNLAFDVGLGLGGFCIGLIAQYTSHATGFAVVSAALVLASALAVAETKGRVRAR</sequence>
<name>A0ABQ3RB04_STRRR</name>
<keyword evidence="3 5" id="KW-1133">Transmembrane helix</keyword>
<keyword evidence="2 5" id="KW-0812">Transmembrane</keyword>
<feature type="transmembrane region" description="Helical" evidence="5">
    <location>
        <begin position="226"/>
        <end position="246"/>
    </location>
</feature>
<protein>
    <submittedName>
        <fullName evidence="7">MFS transporter</fullName>
    </submittedName>
</protein>
<reference evidence="8" key="1">
    <citation type="submission" date="2023-07" db="EMBL/GenBank/DDBJ databases">
        <title>Whole genome shotgun sequence of Streptomyces achromogenes subsp. rubradiris NBRC 14000.</title>
        <authorList>
            <person name="Komaki H."/>
            <person name="Tamura T."/>
        </authorList>
    </citation>
    <scope>NUCLEOTIDE SEQUENCE [LARGE SCALE GENOMIC DNA]</scope>
    <source>
        <strain evidence="8">NBRC 14000</strain>
    </source>
</reference>
<dbReference type="PANTHER" id="PTHR23531">
    <property type="entry name" value="QUINOLENE RESISTANCE PROTEIN NORA"/>
    <property type="match status" value="1"/>
</dbReference>